<dbReference type="AlphaFoldDB" id="A0A2N9H667"/>
<evidence type="ECO:0000313" key="2">
    <source>
        <dbReference type="EMBL" id="SPD07263.1"/>
    </source>
</evidence>
<protein>
    <submittedName>
        <fullName evidence="2">Uncharacterized protein</fullName>
    </submittedName>
</protein>
<sequence>MKGMMLFPLFGCQDGKEEGWSWIESDGTESPSPPPSSTTFHFTSPSSDLGLFGSDLLEALGDSSLQRILSLLSAHPCLSSGISRPSMAVAVWWAAGLGISSSSSSFTRLLYL</sequence>
<accession>A0A2N9H667</accession>
<proteinExistence type="predicted"/>
<organism evidence="2">
    <name type="scientific">Fagus sylvatica</name>
    <name type="common">Beechnut</name>
    <dbReference type="NCBI Taxonomy" id="28930"/>
    <lineage>
        <taxon>Eukaryota</taxon>
        <taxon>Viridiplantae</taxon>
        <taxon>Streptophyta</taxon>
        <taxon>Embryophyta</taxon>
        <taxon>Tracheophyta</taxon>
        <taxon>Spermatophyta</taxon>
        <taxon>Magnoliopsida</taxon>
        <taxon>eudicotyledons</taxon>
        <taxon>Gunneridae</taxon>
        <taxon>Pentapetalae</taxon>
        <taxon>rosids</taxon>
        <taxon>fabids</taxon>
        <taxon>Fagales</taxon>
        <taxon>Fagaceae</taxon>
        <taxon>Fagus</taxon>
    </lineage>
</organism>
<feature type="region of interest" description="Disordered" evidence="1">
    <location>
        <begin position="19"/>
        <end position="41"/>
    </location>
</feature>
<reference evidence="2" key="1">
    <citation type="submission" date="2018-02" db="EMBL/GenBank/DDBJ databases">
        <authorList>
            <person name="Cohen D.B."/>
            <person name="Kent A.D."/>
        </authorList>
    </citation>
    <scope>NUCLEOTIDE SEQUENCE</scope>
</reference>
<gene>
    <name evidence="2" type="ORF">FSB_LOCUS35145</name>
</gene>
<dbReference type="EMBL" id="OIVN01002891">
    <property type="protein sequence ID" value="SPD07263.1"/>
    <property type="molecule type" value="Genomic_DNA"/>
</dbReference>
<name>A0A2N9H667_FAGSY</name>
<evidence type="ECO:0000256" key="1">
    <source>
        <dbReference type="SAM" id="MobiDB-lite"/>
    </source>
</evidence>